<proteinExistence type="predicted"/>
<protein>
    <recommendedName>
        <fullName evidence="2">RapZ C-terminal domain-containing protein</fullName>
    </recommendedName>
</protein>
<organism evidence="3 4">
    <name type="scientific">Setomelanomma holmii</name>
    <dbReference type="NCBI Taxonomy" id="210430"/>
    <lineage>
        <taxon>Eukaryota</taxon>
        <taxon>Fungi</taxon>
        <taxon>Dikarya</taxon>
        <taxon>Ascomycota</taxon>
        <taxon>Pezizomycotina</taxon>
        <taxon>Dothideomycetes</taxon>
        <taxon>Pleosporomycetidae</taxon>
        <taxon>Pleosporales</taxon>
        <taxon>Pleosporineae</taxon>
        <taxon>Phaeosphaeriaceae</taxon>
        <taxon>Setomelanomma</taxon>
    </lineage>
</organism>
<feature type="compositionally biased region" description="Basic residues" evidence="1">
    <location>
        <begin position="111"/>
        <end position="121"/>
    </location>
</feature>
<evidence type="ECO:0000256" key="1">
    <source>
        <dbReference type="SAM" id="MobiDB-lite"/>
    </source>
</evidence>
<name>A0A9P4H6U9_9PLEO</name>
<keyword evidence="4" id="KW-1185">Reference proteome</keyword>
<dbReference type="Pfam" id="PF22740">
    <property type="entry name" value="PapZ_C"/>
    <property type="match status" value="1"/>
</dbReference>
<comment type="caution">
    <text evidence="3">The sequence shown here is derived from an EMBL/GenBank/DDBJ whole genome shotgun (WGS) entry which is preliminary data.</text>
</comment>
<dbReference type="Proteomes" id="UP000799777">
    <property type="component" value="Unassembled WGS sequence"/>
</dbReference>
<sequence length="309" mass="34104">MFHQPNCPYYQPGCTCPPVQQVQSHIQAARTHTTPSPSIVRYQSQSSCQAPPPPYSPHAAKASRQLRTGFDCVAQRLDKFGEICERRVHFDVPHRSTKRSSSLVTSGPNNSHHHERSRQHRSSSSSIRSAFVIPRPILRKQPQPEPLQPTIYIITFATDIIPNTSHNVRSLIASQVPPSDQPIPHLYTIDARGFTPPSAAQCALYSGISPLIQDIVLSDRAARKAVKTAIHNLLSFGAREREKATTGNRIGRTEVCMSVCCHAGTHRSVAIGERIAQGCKEGVERMGSRDGVRVVVRHVHRVKGSGDPF</sequence>
<dbReference type="OrthoDB" id="5418695at2759"/>
<feature type="domain" description="RapZ C-terminal" evidence="2">
    <location>
        <begin position="187"/>
        <end position="282"/>
    </location>
</feature>
<gene>
    <name evidence="3" type="ORF">EK21DRAFT_90416</name>
</gene>
<feature type="compositionally biased region" description="Polar residues" evidence="1">
    <location>
        <begin position="99"/>
        <end position="110"/>
    </location>
</feature>
<feature type="region of interest" description="Disordered" evidence="1">
    <location>
        <begin position="29"/>
        <end position="62"/>
    </location>
</feature>
<evidence type="ECO:0000259" key="2">
    <source>
        <dbReference type="Pfam" id="PF22740"/>
    </source>
</evidence>
<reference evidence="3" key="1">
    <citation type="journal article" date="2020" name="Stud. Mycol.">
        <title>101 Dothideomycetes genomes: a test case for predicting lifestyles and emergence of pathogens.</title>
        <authorList>
            <person name="Haridas S."/>
            <person name="Albert R."/>
            <person name="Binder M."/>
            <person name="Bloem J."/>
            <person name="Labutti K."/>
            <person name="Salamov A."/>
            <person name="Andreopoulos B."/>
            <person name="Baker S."/>
            <person name="Barry K."/>
            <person name="Bills G."/>
            <person name="Bluhm B."/>
            <person name="Cannon C."/>
            <person name="Castanera R."/>
            <person name="Culley D."/>
            <person name="Daum C."/>
            <person name="Ezra D."/>
            <person name="Gonzalez J."/>
            <person name="Henrissat B."/>
            <person name="Kuo A."/>
            <person name="Liang C."/>
            <person name="Lipzen A."/>
            <person name="Lutzoni F."/>
            <person name="Magnuson J."/>
            <person name="Mondo S."/>
            <person name="Nolan M."/>
            <person name="Ohm R."/>
            <person name="Pangilinan J."/>
            <person name="Park H.-J."/>
            <person name="Ramirez L."/>
            <person name="Alfaro M."/>
            <person name="Sun H."/>
            <person name="Tritt A."/>
            <person name="Yoshinaga Y."/>
            <person name="Zwiers L.-H."/>
            <person name="Turgeon B."/>
            <person name="Goodwin S."/>
            <person name="Spatafora J."/>
            <person name="Crous P."/>
            <person name="Grigoriev I."/>
        </authorList>
    </citation>
    <scope>NUCLEOTIDE SEQUENCE</scope>
    <source>
        <strain evidence="3">CBS 110217</strain>
    </source>
</reference>
<accession>A0A9P4H6U9</accession>
<dbReference type="EMBL" id="ML978209">
    <property type="protein sequence ID" value="KAF2028750.1"/>
    <property type="molecule type" value="Genomic_DNA"/>
</dbReference>
<dbReference type="AlphaFoldDB" id="A0A9P4H6U9"/>
<evidence type="ECO:0000313" key="3">
    <source>
        <dbReference type="EMBL" id="KAF2028750.1"/>
    </source>
</evidence>
<dbReference type="InterPro" id="IPR053931">
    <property type="entry name" value="RapZ_C"/>
</dbReference>
<evidence type="ECO:0000313" key="4">
    <source>
        <dbReference type="Proteomes" id="UP000799777"/>
    </source>
</evidence>
<feature type="region of interest" description="Disordered" evidence="1">
    <location>
        <begin position="94"/>
        <end position="127"/>
    </location>
</feature>